<evidence type="ECO:0000256" key="3">
    <source>
        <dbReference type="SAM" id="MobiDB-lite"/>
    </source>
</evidence>
<evidence type="ECO:0000313" key="6">
    <source>
        <dbReference type="Proteomes" id="UP000035682"/>
    </source>
</evidence>
<dbReference type="EMBL" id="LN609528">
    <property type="protein sequence ID" value="CEF63955.1"/>
    <property type="molecule type" value="Genomic_DNA"/>
</dbReference>
<reference evidence="5 6" key="1">
    <citation type="submission" date="2014-09" db="EMBL/GenBank/DDBJ databases">
        <authorList>
            <person name="Martin A.A."/>
        </authorList>
    </citation>
    <scope>NUCLEOTIDE SEQUENCE</scope>
    <source>
        <strain evidence="6">ED321</strain>
        <strain evidence="5">ED321 Heterogonic</strain>
    </source>
</reference>
<evidence type="ECO:0000256" key="2">
    <source>
        <dbReference type="PROSITE-ProRule" id="PRU00117"/>
    </source>
</evidence>
<feature type="domain" description="K Homology" evidence="4">
    <location>
        <begin position="259"/>
        <end position="368"/>
    </location>
</feature>
<organism evidence="5">
    <name type="scientific">Strongyloides ratti</name>
    <name type="common">Parasitic roundworm</name>
    <dbReference type="NCBI Taxonomy" id="34506"/>
    <lineage>
        <taxon>Eukaryota</taxon>
        <taxon>Metazoa</taxon>
        <taxon>Ecdysozoa</taxon>
        <taxon>Nematoda</taxon>
        <taxon>Chromadorea</taxon>
        <taxon>Rhabditida</taxon>
        <taxon>Tylenchina</taxon>
        <taxon>Panagrolaimomorpha</taxon>
        <taxon>Strongyloidoidea</taxon>
        <taxon>Strongyloididae</taxon>
        <taxon>Strongyloides</taxon>
    </lineage>
</organism>
<dbReference type="eggNOG" id="KOG2193">
    <property type="taxonomic scope" value="Eukaryota"/>
</dbReference>
<dbReference type="CTD" id="36376320"/>
<dbReference type="Pfam" id="PF00013">
    <property type="entry name" value="KH_1"/>
    <property type="match status" value="4"/>
</dbReference>
<evidence type="ECO:0000256" key="1">
    <source>
        <dbReference type="ARBA" id="ARBA00022737"/>
    </source>
</evidence>
<dbReference type="SUPFAM" id="SSF54791">
    <property type="entry name" value="Eukaryotic type KH-domain (KH-domain type I)"/>
    <property type="match status" value="4"/>
</dbReference>
<feature type="domain" description="K Homology" evidence="4">
    <location>
        <begin position="378"/>
        <end position="453"/>
    </location>
</feature>
<evidence type="ECO:0000313" key="8">
    <source>
        <dbReference type="WormBase" id="SRAE_1000221100"/>
    </source>
</evidence>
<dbReference type="RefSeq" id="XP_024503156.1">
    <property type="nucleotide sequence ID" value="XM_024649261.1"/>
</dbReference>
<proteinExistence type="predicted"/>
<dbReference type="OrthoDB" id="752362at2759"/>
<dbReference type="GeneID" id="36376320"/>
<dbReference type="OMA" id="PNNMVGA"/>
<dbReference type="PANTHER" id="PTHR10288">
    <property type="entry name" value="KH DOMAIN CONTAINING RNA BINDING PROTEIN"/>
    <property type="match status" value="1"/>
</dbReference>
<keyword evidence="1" id="KW-0677">Repeat</keyword>
<keyword evidence="6" id="KW-1185">Reference proteome</keyword>
<dbReference type="GO" id="GO:0003723">
    <property type="term" value="F:RNA binding"/>
    <property type="evidence" value="ECO:0007669"/>
    <property type="project" value="UniProtKB-UniRule"/>
</dbReference>
<feature type="region of interest" description="Disordered" evidence="3">
    <location>
        <begin position="296"/>
        <end position="337"/>
    </location>
</feature>
<keyword evidence="2" id="KW-0694">RNA-binding</keyword>
<dbReference type="STRING" id="34506.A0A090L8W2"/>
<dbReference type="InterPro" id="IPR036612">
    <property type="entry name" value="KH_dom_type_1_sf"/>
</dbReference>
<reference evidence="7" key="2">
    <citation type="submission" date="2020-12" db="UniProtKB">
        <authorList>
            <consortium name="WormBaseParasite"/>
        </authorList>
    </citation>
    <scope>IDENTIFICATION</scope>
</reference>
<dbReference type="Gene3D" id="3.30.1370.10">
    <property type="entry name" value="K Homology domain, type 1"/>
    <property type="match status" value="4"/>
</dbReference>
<sequence length="470" mass="52990">MNSNHQIKNKKNNLPSPHILRILIPSKYIGTLIGKDGNHPIKEIHTTSNAKCIIDKSMPFRIFPTFSVKTITFVGDIEGVCKACRLVLDFIRNTQEANGTENKKYEVYVRFPNVFIGKLIGKKGSNIKKMIEETSSQITVSADSFIVSLPNDLYRYIPEILSNERTVVVSSDNILKVMSAIKKISEIRHEMNVNFNDKSIFPHMYGFQIPHLTNNILHFDNNLLRYQGNVYQNSFLNSFVDGRQALHPNNFINQTKIPVINTLKIFVPENCVGPVIGAKGSYIKFIISQSGTQVKIESSPGNHNSHETKENNSEDDKTNVNDENLNDDKLKDNKKDEALKNSSDRELLITGYGPNIQYAQQLIFLKIADTTSTHIDKLILTIEIQIPHEITGKVIGKQGKNINFLQRKTGAKVCILEGPTSPSNKTNRLTKVRIRGTIAAISNVQFRLQKIVVDNCYEKKNSHNNGESTL</sequence>
<accession>A0A090L8W2</accession>
<dbReference type="InterPro" id="IPR004087">
    <property type="entry name" value="KH_dom"/>
</dbReference>
<dbReference type="Proteomes" id="UP000035682">
    <property type="component" value="Unplaced"/>
</dbReference>
<dbReference type="SMART" id="SM00322">
    <property type="entry name" value="KH"/>
    <property type="match status" value="4"/>
</dbReference>
<dbReference type="AlphaFoldDB" id="A0A090L8W2"/>
<feature type="domain" description="K Homology" evidence="4">
    <location>
        <begin position="103"/>
        <end position="189"/>
    </location>
</feature>
<dbReference type="InterPro" id="IPR004088">
    <property type="entry name" value="KH_dom_type_1"/>
</dbReference>
<dbReference type="WBParaSite" id="SRAE_1000221100.1">
    <property type="protein sequence ID" value="SRAE_1000221100.1"/>
    <property type="gene ID" value="WBGene00258825"/>
</dbReference>
<dbReference type="WormBase" id="SRAE_1000221100">
    <property type="protein sequence ID" value="SRP08975"/>
    <property type="gene ID" value="WBGene00258825"/>
</dbReference>
<gene>
    <name evidence="5 7 8" type="ORF">SRAE_1000221100</name>
</gene>
<evidence type="ECO:0000313" key="5">
    <source>
        <dbReference type="EMBL" id="CEF63955.1"/>
    </source>
</evidence>
<name>A0A090L8W2_STRRB</name>
<feature type="domain" description="K Homology" evidence="4">
    <location>
        <begin position="16"/>
        <end position="92"/>
    </location>
</feature>
<protein>
    <submittedName>
        <fullName evidence="5 7">FI20063p1</fullName>
    </submittedName>
</protein>
<evidence type="ECO:0000313" key="7">
    <source>
        <dbReference type="WBParaSite" id="SRAE_1000221100.1"/>
    </source>
</evidence>
<dbReference type="PROSITE" id="PS50084">
    <property type="entry name" value="KH_TYPE_1"/>
    <property type="match status" value="4"/>
</dbReference>
<feature type="compositionally biased region" description="Basic and acidic residues" evidence="3">
    <location>
        <begin position="304"/>
        <end position="337"/>
    </location>
</feature>
<evidence type="ECO:0000259" key="4">
    <source>
        <dbReference type="SMART" id="SM00322"/>
    </source>
</evidence>